<sequence length="591" mass="69342">MINFTFEQIIKINEIFSRVVDCKGNLKVFKDFDWDQDKNNIVIYEESPYGDKSLAIVDDWSKVSLEDIYNNAQKALSISDITHIIDRANIEPLKDFTIEIRIDKNKINNQANTHFSVLLHQLSDLKFDDFDTLYTAFYDILEICTKELNIKDTHTIFYLNIFQRLLEYFQKGDVNFYIKDGNVKPVDDELAKRLREFFVINRIICKFKNYVARNLNTMVSNGDRYIDTGKFIETLTDEEKEVYEKYGVVLRDIFGILHGCIPDEFGELIQNGIKNIIYYGAPGTGKTKFVKDCLDILDPKRTRTEWVQFHSGFEYEDFIDGIKPIGIQNGNLNLALTNGIFKEFCLKAAQNEKENFFFIVDEINRADIAAVFGETLSLLEENYRGKSIKTKNYALSKQEFSIPSNVYFIGMMNDVDKSIDCFDLALRRRFAWVLMRCDYEVLSDLDKKYSDYKEKCKKLNNYITNDLKYLVEYKDETRVKIKSIQSYDNTEKRDEAYNKLFSSASDKDKEKEKENDKKKYEKNSGLNLGRAYEIGHSYFLKKETMSEQQIWDRHIEPILREYIRTQFGDGEVEKKLKIAEGIFVDGKCIQR</sequence>
<dbReference type="SUPFAM" id="SSF52540">
    <property type="entry name" value="P-loop containing nucleoside triphosphate hydrolases"/>
    <property type="match status" value="1"/>
</dbReference>
<dbReference type="EMBL" id="CP049272">
    <property type="protein sequence ID" value="QPH85828.1"/>
    <property type="molecule type" value="Genomic_DNA"/>
</dbReference>
<dbReference type="PANTHER" id="PTHR37291">
    <property type="entry name" value="5-METHYLCYTOSINE-SPECIFIC RESTRICTION ENZYME B"/>
    <property type="match status" value="1"/>
</dbReference>
<dbReference type="Gene3D" id="3.40.50.300">
    <property type="entry name" value="P-loop containing nucleotide triphosphate hydrolases"/>
    <property type="match status" value="1"/>
</dbReference>
<dbReference type="InterPro" id="IPR052934">
    <property type="entry name" value="Methyl-DNA_Rec/Restrict_Enz"/>
</dbReference>
<dbReference type="GO" id="GO:0016887">
    <property type="term" value="F:ATP hydrolysis activity"/>
    <property type="evidence" value="ECO:0007669"/>
    <property type="project" value="InterPro"/>
</dbReference>
<accession>A0AAE7P2F0</accession>
<dbReference type="RefSeq" id="WP_087576631.1">
    <property type="nucleotide sequence ID" value="NZ_CP049272.1"/>
</dbReference>
<dbReference type="AlphaFoldDB" id="A0AAE7P2F0"/>
<evidence type="ECO:0000259" key="1">
    <source>
        <dbReference type="Pfam" id="PF07728"/>
    </source>
</evidence>
<dbReference type="InterPro" id="IPR027417">
    <property type="entry name" value="P-loop_NTPase"/>
</dbReference>
<name>A0AAE7P2F0_9BACT</name>
<evidence type="ECO:0000313" key="2">
    <source>
        <dbReference type="EMBL" id="QPH85828.1"/>
    </source>
</evidence>
<gene>
    <name evidence="2" type="ORF">CVT17_02050</name>
</gene>
<dbReference type="Pfam" id="PF07728">
    <property type="entry name" value="AAA_5"/>
    <property type="match status" value="1"/>
</dbReference>
<dbReference type="Proteomes" id="UP000594513">
    <property type="component" value="Chromosome"/>
</dbReference>
<proteinExistence type="predicted"/>
<protein>
    <submittedName>
        <fullName evidence="2">AAA domain-containing protein</fullName>
    </submittedName>
</protein>
<evidence type="ECO:0000313" key="3">
    <source>
        <dbReference type="Proteomes" id="UP000594513"/>
    </source>
</evidence>
<feature type="domain" description="ATPase dynein-related AAA" evidence="1">
    <location>
        <begin position="276"/>
        <end position="430"/>
    </location>
</feature>
<dbReference type="GO" id="GO:0005524">
    <property type="term" value="F:ATP binding"/>
    <property type="evidence" value="ECO:0007669"/>
    <property type="project" value="InterPro"/>
</dbReference>
<organism evidence="2 3">
    <name type="scientific">Campylobacter concisus</name>
    <dbReference type="NCBI Taxonomy" id="199"/>
    <lineage>
        <taxon>Bacteria</taxon>
        <taxon>Pseudomonadati</taxon>
        <taxon>Campylobacterota</taxon>
        <taxon>Epsilonproteobacteria</taxon>
        <taxon>Campylobacterales</taxon>
        <taxon>Campylobacteraceae</taxon>
        <taxon>Campylobacter</taxon>
    </lineage>
</organism>
<dbReference type="InterPro" id="IPR011704">
    <property type="entry name" value="ATPase_dyneun-rel_AAA"/>
</dbReference>
<dbReference type="PANTHER" id="PTHR37291:SF1">
    <property type="entry name" value="TYPE IV METHYL-DIRECTED RESTRICTION ENZYME ECOKMCRB SUBUNIT"/>
    <property type="match status" value="1"/>
</dbReference>
<reference evidence="2 3" key="1">
    <citation type="journal article" date="2018" name="Emerg. Microbes Infect.">
        <title>Genomic analysis of oral Campylobacter concisus strains identified a potential bacterial molecular marker associated with active Crohn's disease.</title>
        <authorList>
            <person name="Liu F."/>
            <person name="Ma R."/>
            <person name="Tay C.Y.A."/>
            <person name="Octavia S."/>
            <person name="Lan R."/>
            <person name="Chung H.K.L."/>
            <person name="Riordan S.M."/>
            <person name="Grimm M.C."/>
            <person name="Leong R.W."/>
            <person name="Tanaka M.M."/>
            <person name="Connor S."/>
            <person name="Zhang L."/>
        </authorList>
    </citation>
    <scope>NUCLEOTIDE SEQUENCE [LARGE SCALE GENOMIC DNA]</scope>
    <source>
        <strain evidence="2 3">P27CDO-S2</strain>
    </source>
</reference>